<sequence length="154" mass="17885">MYLENSIALVTLLNKDFIELGVEISDYIEMSWIESALFYTNFLIGNIANIQNEVNWDELGVEAVSRYLSFTRVMYDYMTPFVSKNPSEAFLNYMDLDIGVNSHGKNAYAEGMVYGHKYFKEMNYKRLTMVKTTVDPSNFFRNEQSIPTLSSSWK</sequence>
<dbReference type="InterPro" id="IPR012951">
    <property type="entry name" value="BBE"/>
</dbReference>
<dbReference type="GO" id="GO:0016491">
    <property type="term" value="F:oxidoreductase activity"/>
    <property type="evidence" value="ECO:0007669"/>
    <property type="project" value="InterPro"/>
</dbReference>
<dbReference type="PANTHER" id="PTHR32448">
    <property type="entry name" value="OS08G0158400 PROTEIN"/>
    <property type="match status" value="1"/>
</dbReference>
<dbReference type="GO" id="GO:0050660">
    <property type="term" value="F:flavin adenine dinucleotide binding"/>
    <property type="evidence" value="ECO:0007669"/>
    <property type="project" value="InterPro"/>
</dbReference>
<dbReference type="InterPro" id="IPR016169">
    <property type="entry name" value="FAD-bd_PCMH_sub2"/>
</dbReference>
<keyword evidence="5" id="KW-1185">Reference proteome</keyword>
<proteinExistence type="predicted"/>
<keyword evidence="2" id="KW-0274">FAD</keyword>
<dbReference type="EMBL" id="NBSK02000003">
    <property type="protein sequence ID" value="KAJ0218103.1"/>
    <property type="molecule type" value="Genomic_DNA"/>
</dbReference>
<evidence type="ECO:0000259" key="3">
    <source>
        <dbReference type="Pfam" id="PF08031"/>
    </source>
</evidence>
<evidence type="ECO:0000256" key="2">
    <source>
        <dbReference type="ARBA" id="ARBA00022827"/>
    </source>
</evidence>
<dbReference type="Gene3D" id="3.30.465.10">
    <property type="match status" value="1"/>
</dbReference>
<dbReference type="Proteomes" id="UP000235145">
    <property type="component" value="Unassembled WGS sequence"/>
</dbReference>
<evidence type="ECO:0000313" key="4">
    <source>
        <dbReference type="EMBL" id="KAJ0218103.1"/>
    </source>
</evidence>
<comment type="caution">
    <text evidence="4">The sequence shown here is derived from an EMBL/GenBank/DDBJ whole genome shotgun (WGS) entry which is preliminary data.</text>
</comment>
<accession>A0A9R1W6J4</accession>
<dbReference type="AlphaFoldDB" id="A0A9R1W6J4"/>
<evidence type="ECO:0000313" key="5">
    <source>
        <dbReference type="Proteomes" id="UP000235145"/>
    </source>
</evidence>
<feature type="domain" description="Berberine/berberine-like" evidence="3">
    <location>
        <begin position="89"/>
        <end position="147"/>
    </location>
</feature>
<gene>
    <name evidence="4" type="ORF">LSAT_V11C300145030</name>
</gene>
<name>A0A9R1W6J4_LACSA</name>
<protein>
    <recommendedName>
        <fullName evidence="3">Berberine/berberine-like domain-containing protein</fullName>
    </recommendedName>
</protein>
<organism evidence="4 5">
    <name type="scientific">Lactuca sativa</name>
    <name type="common">Garden lettuce</name>
    <dbReference type="NCBI Taxonomy" id="4236"/>
    <lineage>
        <taxon>Eukaryota</taxon>
        <taxon>Viridiplantae</taxon>
        <taxon>Streptophyta</taxon>
        <taxon>Embryophyta</taxon>
        <taxon>Tracheophyta</taxon>
        <taxon>Spermatophyta</taxon>
        <taxon>Magnoliopsida</taxon>
        <taxon>eudicotyledons</taxon>
        <taxon>Gunneridae</taxon>
        <taxon>Pentapetalae</taxon>
        <taxon>asterids</taxon>
        <taxon>campanulids</taxon>
        <taxon>Asterales</taxon>
        <taxon>Asteraceae</taxon>
        <taxon>Cichorioideae</taxon>
        <taxon>Cichorieae</taxon>
        <taxon>Lactucinae</taxon>
        <taxon>Lactuca</taxon>
    </lineage>
</organism>
<dbReference type="Gene3D" id="3.40.462.20">
    <property type="match status" value="1"/>
</dbReference>
<keyword evidence="1" id="KW-0285">Flavoprotein</keyword>
<reference evidence="4 5" key="1">
    <citation type="journal article" date="2017" name="Nat. Commun.">
        <title>Genome assembly with in vitro proximity ligation data and whole-genome triplication in lettuce.</title>
        <authorList>
            <person name="Reyes-Chin-Wo S."/>
            <person name="Wang Z."/>
            <person name="Yang X."/>
            <person name="Kozik A."/>
            <person name="Arikit S."/>
            <person name="Song C."/>
            <person name="Xia L."/>
            <person name="Froenicke L."/>
            <person name="Lavelle D.O."/>
            <person name="Truco M.J."/>
            <person name="Xia R."/>
            <person name="Zhu S."/>
            <person name="Xu C."/>
            <person name="Xu H."/>
            <person name="Xu X."/>
            <person name="Cox K."/>
            <person name="Korf I."/>
            <person name="Meyers B.C."/>
            <person name="Michelmore R.W."/>
        </authorList>
    </citation>
    <scope>NUCLEOTIDE SEQUENCE [LARGE SCALE GENOMIC DNA]</scope>
    <source>
        <strain evidence="5">cv. Salinas</strain>
        <tissue evidence="4">Seedlings</tissue>
    </source>
</reference>
<dbReference type="Pfam" id="PF08031">
    <property type="entry name" value="BBE"/>
    <property type="match status" value="1"/>
</dbReference>
<evidence type="ECO:0000256" key="1">
    <source>
        <dbReference type="ARBA" id="ARBA00022630"/>
    </source>
</evidence>